<evidence type="ECO:0000256" key="1">
    <source>
        <dbReference type="ARBA" id="ARBA00004245"/>
    </source>
</evidence>
<dbReference type="InterPro" id="IPR001752">
    <property type="entry name" value="Kinesin_motor_dom"/>
</dbReference>
<evidence type="ECO:0000259" key="12">
    <source>
        <dbReference type="PROSITE" id="PS50067"/>
    </source>
</evidence>
<dbReference type="InterPro" id="IPR047149">
    <property type="entry name" value="KIF11-like"/>
</dbReference>
<dbReference type="GO" id="GO:0005876">
    <property type="term" value="C:spindle microtubule"/>
    <property type="evidence" value="ECO:0007669"/>
    <property type="project" value="TreeGrafter"/>
</dbReference>
<keyword evidence="3" id="KW-0493">Microtubule</keyword>
<dbReference type="Gene3D" id="3.40.850.10">
    <property type="entry name" value="Kinesin motor domain"/>
    <property type="match status" value="1"/>
</dbReference>
<keyword evidence="5 9" id="KW-0067">ATP-binding</keyword>
<evidence type="ECO:0000256" key="8">
    <source>
        <dbReference type="ARBA" id="ARBA00034704"/>
    </source>
</evidence>
<organism evidence="13 14">
    <name type="scientific">Coemansia spiralis</name>
    <dbReference type="NCBI Taxonomy" id="417178"/>
    <lineage>
        <taxon>Eukaryota</taxon>
        <taxon>Fungi</taxon>
        <taxon>Fungi incertae sedis</taxon>
        <taxon>Zoopagomycota</taxon>
        <taxon>Kickxellomycotina</taxon>
        <taxon>Kickxellomycetes</taxon>
        <taxon>Kickxellales</taxon>
        <taxon>Kickxellaceae</taxon>
        <taxon>Coemansia</taxon>
    </lineage>
</organism>
<evidence type="ECO:0000256" key="6">
    <source>
        <dbReference type="ARBA" id="ARBA00023175"/>
    </source>
</evidence>
<evidence type="ECO:0000256" key="9">
    <source>
        <dbReference type="PROSITE-ProRule" id="PRU00283"/>
    </source>
</evidence>
<comment type="similarity">
    <text evidence="8">Belongs to the TRAFAC class myosin-kinesin ATPase superfamily. Kinesin family. KIN-5/BimC subfamily.</text>
</comment>
<dbReference type="GO" id="GO:0005524">
    <property type="term" value="F:ATP binding"/>
    <property type="evidence" value="ECO:0007669"/>
    <property type="project" value="UniProtKB-UniRule"/>
</dbReference>
<evidence type="ECO:0000256" key="7">
    <source>
        <dbReference type="ARBA" id="ARBA00023212"/>
    </source>
</evidence>
<comment type="caution">
    <text evidence="13">The sequence shown here is derived from an EMBL/GenBank/DDBJ whole genome shotgun (WGS) entry which is preliminary data.</text>
</comment>
<dbReference type="GO" id="GO:0007018">
    <property type="term" value="P:microtubule-based movement"/>
    <property type="evidence" value="ECO:0007669"/>
    <property type="project" value="InterPro"/>
</dbReference>
<evidence type="ECO:0000313" key="13">
    <source>
        <dbReference type="EMBL" id="KAJ2685130.1"/>
    </source>
</evidence>
<feature type="region of interest" description="Disordered" evidence="11">
    <location>
        <begin position="991"/>
        <end position="1091"/>
    </location>
</feature>
<dbReference type="Proteomes" id="UP001151516">
    <property type="component" value="Unassembled WGS sequence"/>
</dbReference>
<evidence type="ECO:0000256" key="2">
    <source>
        <dbReference type="ARBA" id="ARBA00022490"/>
    </source>
</evidence>
<dbReference type="GO" id="GO:0051231">
    <property type="term" value="P:spindle elongation"/>
    <property type="evidence" value="ECO:0007669"/>
    <property type="project" value="TreeGrafter"/>
</dbReference>
<dbReference type="SUPFAM" id="SSF52540">
    <property type="entry name" value="P-loop containing nucleoside triphosphate hydrolases"/>
    <property type="match status" value="1"/>
</dbReference>
<proteinExistence type="inferred from homology"/>
<dbReference type="InterPro" id="IPR027417">
    <property type="entry name" value="P-loop_NTPase"/>
</dbReference>
<dbReference type="PROSITE" id="PS50067">
    <property type="entry name" value="KINESIN_MOTOR_2"/>
    <property type="match status" value="1"/>
</dbReference>
<dbReference type="PANTHER" id="PTHR47970:SF12">
    <property type="entry name" value="KINESIN FAMILY MEMBER 11"/>
    <property type="match status" value="1"/>
</dbReference>
<dbReference type="PROSITE" id="PS00411">
    <property type="entry name" value="KINESIN_MOTOR_1"/>
    <property type="match status" value="1"/>
</dbReference>
<evidence type="ECO:0000256" key="3">
    <source>
        <dbReference type="ARBA" id="ARBA00022701"/>
    </source>
</evidence>
<dbReference type="OrthoDB" id="3176171at2759"/>
<reference evidence="13" key="1">
    <citation type="submission" date="2022-07" db="EMBL/GenBank/DDBJ databases">
        <title>Phylogenomic reconstructions and comparative analyses of Kickxellomycotina fungi.</title>
        <authorList>
            <person name="Reynolds N.K."/>
            <person name="Stajich J.E."/>
            <person name="Barry K."/>
            <person name="Grigoriev I.V."/>
            <person name="Crous P."/>
            <person name="Smith M.E."/>
        </authorList>
    </citation>
    <scope>NUCLEOTIDE SEQUENCE</scope>
    <source>
        <strain evidence="13">CBS 109367</strain>
    </source>
</reference>
<keyword evidence="7" id="KW-0206">Cytoskeleton</keyword>
<accession>A0A9W8GH23</accession>
<dbReference type="GO" id="GO:0072686">
    <property type="term" value="C:mitotic spindle"/>
    <property type="evidence" value="ECO:0007669"/>
    <property type="project" value="TreeGrafter"/>
</dbReference>
<dbReference type="InterPro" id="IPR036961">
    <property type="entry name" value="Kinesin_motor_dom_sf"/>
</dbReference>
<keyword evidence="2" id="KW-0963">Cytoplasm</keyword>
<dbReference type="FunFam" id="3.40.850.10:FF:000019">
    <property type="entry name" value="Kinesin-like protein KIN-5D"/>
    <property type="match status" value="1"/>
</dbReference>
<keyword evidence="6 9" id="KW-0505">Motor protein</keyword>
<feature type="domain" description="Kinesin motor" evidence="12">
    <location>
        <begin position="18"/>
        <end position="366"/>
    </location>
</feature>
<feature type="binding site" evidence="9">
    <location>
        <begin position="100"/>
        <end position="107"/>
    </location>
    <ligand>
        <name>ATP</name>
        <dbReference type="ChEBI" id="CHEBI:30616"/>
    </ligand>
</feature>
<evidence type="ECO:0000313" key="14">
    <source>
        <dbReference type="Proteomes" id="UP001151516"/>
    </source>
</evidence>
<dbReference type="PRINTS" id="PR00380">
    <property type="entry name" value="KINESINHEAVY"/>
</dbReference>
<evidence type="ECO:0000256" key="11">
    <source>
        <dbReference type="SAM" id="MobiDB-lite"/>
    </source>
</evidence>
<dbReference type="AlphaFoldDB" id="A0A9W8GH23"/>
<dbReference type="PANTHER" id="PTHR47970">
    <property type="entry name" value="KINESIN-LIKE PROTEIN KIF11"/>
    <property type="match status" value="1"/>
</dbReference>
<dbReference type="InterPro" id="IPR019821">
    <property type="entry name" value="Kinesin_motor_CS"/>
</dbReference>
<gene>
    <name evidence="13" type="primary">KIP1</name>
    <name evidence="13" type="ORF">IWW39_004471</name>
</gene>
<evidence type="ECO:0000256" key="4">
    <source>
        <dbReference type="ARBA" id="ARBA00022741"/>
    </source>
</evidence>
<dbReference type="GO" id="GO:0090307">
    <property type="term" value="P:mitotic spindle assembly"/>
    <property type="evidence" value="ECO:0007669"/>
    <property type="project" value="TreeGrafter"/>
</dbReference>
<keyword evidence="10" id="KW-0175">Coiled coil</keyword>
<evidence type="ECO:0000256" key="5">
    <source>
        <dbReference type="ARBA" id="ARBA00022840"/>
    </source>
</evidence>
<dbReference type="Pfam" id="PF00225">
    <property type="entry name" value="Kinesin"/>
    <property type="match status" value="1"/>
</dbReference>
<dbReference type="GO" id="GO:0008017">
    <property type="term" value="F:microtubule binding"/>
    <property type="evidence" value="ECO:0007669"/>
    <property type="project" value="InterPro"/>
</dbReference>
<keyword evidence="14" id="KW-1185">Reference proteome</keyword>
<comment type="subcellular location">
    <subcellularLocation>
        <location evidence="1">Cytoplasm</location>
        <location evidence="1">Cytoskeleton</location>
    </subcellularLocation>
</comment>
<keyword evidence="4 9" id="KW-0547">Nucleotide-binding</keyword>
<protein>
    <submittedName>
        <fullName evidence="13">Kinesin- motor protein</fullName>
    </submittedName>
</protein>
<dbReference type="EMBL" id="JANBTX010000168">
    <property type="protein sequence ID" value="KAJ2685130.1"/>
    <property type="molecule type" value="Genomic_DNA"/>
</dbReference>
<dbReference type="SMART" id="SM00129">
    <property type="entry name" value="KISc"/>
    <property type="match status" value="1"/>
</dbReference>
<feature type="coiled-coil region" evidence="10">
    <location>
        <begin position="382"/>
        <end position="485"/>
    </location>
</feature>
<name>A0A9W8GH23_9FUNG</name>
<evidence type="ECO:0000256" key="10">
    <source>
        <dbReference type="SAM" id="Coils"/>
    </source>
</evidence>
<sequence>MNKAALKPSVSDQAIDANIQVVVRCRDVMEKVSHAYPKVEIPSDLGQYVRTRNSASDTKTYSFDGVFGPRATQEQIYEKMASPILEEVMQGFSCTIFAYGQTGTGKTYTMQGDLGPPNPQTSNGDVLNGDPLTCLQVPTNAGLIPRSLHNLFYILNRRSVEYKVHISYVELYNEDLIDLLSSEDHVDGAGLTIIGPGHDKSVFIPNLTKIRVRKSKGAMDLLRAGSRKRTVAATGCNKESSRSHAIFTIHVEITERDESGSGQVIHKSGKLNLVDLAGSENVGQSGADARETGSINKSLLALGRVITAVAAKSPHVPYRTSKLTQMLSDSLGGNTRACMIATINTSQQSFVETVKTLKYADQAKGVCNKITANTSVVRADLIDNMQKEIDGLRDELNAARDCQGFYMTTEAYKGLTEGAVEARTQAEEWKLRVDLLESEIAKSRALAEQHTASISQLERDNAAAAETLRESLAQQTQLAEQLRVESLFTRAHAHHERELGVTARQLCSNIAQSHSEGEQLYARALRLADREQRNVDAAIRVSSQAQADAEQVLAQANALGARAADHVSALLKALQSRIGADFDRLMAVHVDAHTSQLRTELQRVAETCQDEGESKARMIGAALDAADLLSAGLRGAVGAAATEIGTTCAALAADAQAYQLQMSGQLRASAAAVRQILDTAQADSDRALREAQAESERLLEKIRAESLEMQQRSAGDIAALQQQVEELKAEELRADEADMQAIALMLAQRRQRSAAASSALLACVAANSDARNTLAQAQVDRSGEVAQAQVIAARTWLAGTCAAHSAAAQRMEADASTADESANSLVSGVAGHCSAVQARLDGVSQAAADLHSETATKLVGVRQEAEAMSKAGASAVQLASSAATHAADRFAGLLGEAYSACTSARDEVTGMAQAQAVDFGSSIAALSSDITGIAAAVQRGLAEGVQTLDPSDLEPNPPTQCHSVLWNVTRPHDAILALYPANEHAERLDWTGEPATDGEPTDGEPMDVVGPTTPRKRPSESDVAPPADSTAQRPVRRPRTRMTLDCSDPVTADENEAPVTIPTPPSEGDTRPNGKQVSGIPVPRRTRRVRN</sequence>
<dbReference type="GO" id="GO:0008574">
    <property type="term" value="F:plus-end-directed microtubule motor activity"/>
    <property type="evidence" value="ECO:0007669"/>
    <property type="project" value="TreeGrafter"/>
</dbReference>
<feature type="coiled-coil region" evidence="10">
    <location>
        <begin position="677"/>
        <end position="740"/>
    </location>
</feature>